<evidence type="ECO:0000256" key="1">
    <source>
        <dbReference type="SAM" id="MobiDB-lite"/>
    </source>
</evidence>
<protein>
    <submittedName>
        <fullName evidence="3">IncF plasmid conjugative transfer pilus assembly protein TraB</fullName>
    </submittedName>
</protein>
<reference evidence="3 4" key="1">
    <citation type="journal article" date="2015" name="PLoS ONE">
        <title>Azotobacter Genomes: The Genome of Azotobacter chroococcum NCIMB 8003 (ATCC 4412).</title>
        <authorList>
            <person name="Robson R.L."/>
            <person name="Jones R."/>
            <person name="Robson R.M."/>
            <person name="Schwartz A."/>
            <person name="Richardson T.H."/>
        </authorList>
    </citation>
    <scope>NUCLEOTIDE SEQUENCE [LARGE SCALE GENOMIC DNA]</scope>
    <source>
        <strain evidence="3 4">NCIMB 8003</strain>
        <plasmid evidence="4">Plasmid pAcX50f</plasmid>
    </source>
</reference>
<keyword evidence="2" id="KW-0812">Transmembrane</keyword>
<keyword evidence="3" id="KW-0614">Plasmid</keyword>
<dbReference type="CDD" id="cd16430">
    <property type="entry name" value="TraB"/>
    <property type="match status" value="1"/>
</dbReference>
<dbReference type="Proteomes" id="UP000068210">
    <property type="component" value="Plasmid pAcX50f"/>
</dbReference>
<evidence type="ECO:0000313" key="3">
    <source>
        <dbReference type="EMBL" id="AJE23855.1"/>
    </source>
</evidence>
<feature type="transmembrane region" description="Helical" evidence="2">
    <location>
        <begin position="20"/>
        <end position="39"/>
    </location>
</feature>
<keyword evidence="4" id="KW-1185">Reference proteome</keyword>
<organism evidence="3 4">
    <name type="scientific">Azotobacter chroococcum NCIMB 8003</name>
    <dbReference type="NCBI Taxonomy" id="1328314"/>
    <lineage>
        <taxon>Bacteria</taxon>
        <taxon>Pseudomonadati</taxon>
        <taxon>Pseudomonadota</taxon>
        <taxon>Gammaproteobacteria</taxon>
        <taxon>Pseudomonadales</taxon>
        <taxon>Pseudomonadaceae</taxon>
        <taxon>Azotobacter</taxon>
    </lineage>
</organism>
<dbReference type="InterPro" id="IPR005498">
    <property type="entry name" value="T4SS_VirB10/TraB/TrbI"/>
</dbReference>
<keyword evidence="2" id="KW-0472">Membrane</keyword>
<geneLocation type="plasmid" evidence="3 4">
    <name>pAcX50f</name>
</geneLocation>
<accession>A0A0C4WV70</accession>
<proteinExistence type="predicted"/>
<evidence type="ECO:0000256" key="2">
    <source>
        <dbReference type="SAM" id="Phobius"/>
    </source>
</evidence>
<dbReference type="AlphaFoldDB" id="A0A0C4WV70"/>
<gene>
    <name evidence="3" type="primary">trhB</name>
    <name evidence="3" type="ORF">Achr_f1610</name>
</gene>
<feature type="compositionally biased region" description="Low complexity" evidence="1">
    <location>
        <begin position="129"/>
        <end position="139"/>
    </location>
</feature>
<dbReference type="Pfam" id="PF03743">
    <property type="entry name" value="TrbI"/>
    <property type="match status" value="1"/>
</dbReference>
<evidence type="ECO:0000313" key="4">
    <source>
        <dbReference type="Proteomes" id="UP000068210"/>
    </source>
</evidence>
<keyword evidence="2" id="KW-1133">Transmembrane helix</keyword>
<dbReference type="RefSeq" id="WP_040107393.1">
    <property type="nucleotide sequence ID" value="NZ_CP010421.1"/>
</dbReference>
<dbReference type="KEGG" id="acx:Achr_f1610"/>
<dbReference type="HOGENOM" id="CLU_046972_1_1_6"/>
<feature type="region of interest" description="Disordered" evidence="1">
    <location>
        <begin position="121"/>
        <end position="160"/>
    </location>
</feature>
<sequence>MQNLQSLYENLTPTAKRTLAIGGTVAVVGTLVAVAMSAANPDSSARSAPSKPKVEAILTDDDPRSMGLDALVTQIQNLQKSQYRMEQAMGLREKEKQDDRTQQHVNELEKELKELRNSLAQLERRSEASEAPGEEASPGTPLADESYEPARRRPFVSRATSSPAELSQVYANMPAQTPVAVPGQPGSGEAAAPKIRTIRSGSNAKDAGKDKLPKAVTVSLPAGAILSGVLVTGMDAPTGSKAQKDPYPSLVRIKSEAILPNRFRADFRECFLIAAGWGERSSERAYMRAERLSCVRTDGAVLETTLDAYVTGEDGKAGIRGRLVSKQGQLLSRALLAGFAEGISSAFDVRQVPSISVTRGGDGDSGKVSSPVYEQALDANAMQGAAVRGVGSALERLADYYMDMAEEMFPVIEIDAMREVNFIVKKGLSAQFDESSLKLSSVK</sequence>
<name>A0A0C4WV70_9GAMM</name>
<dbReference type="EMBL" id="CP010421">
    <property type="protein sequence ID" value="AJE23855.1"/>
    <property type="molecule type" value="Genomic_DNA"/>
</dbReference>